<keyword evidence="1" id="KW-0472">Membrane</keyword>
<dbReference type="Proteomes" id="UP001162131">
    <property type="component" value="Unassembled WGS sequence"/>
</dbReference>
<accession>A0AAU9ID39</accession>
<name>A0AAU9ID39_9CILI</name>
<organism evidence="2 3">
    <name type="scientific">Blepharisma stoltei</name>
    <dbReference type="NCBI Taxonomy" id="1481888"/>
    <lineage>
        <taxon>Eukaryota</taxon>
        <taxon>Sar</taxon>
        <taxon>Alveolata</taxon>
        <taxon>Ciliophora</taxon>
        <taxon>Postciliodesmatophora</taxon>
        <taxon>Heterotrichea</taxon>
        <taxon>Heterotrichida</taxon>
        <taxon>Blepharismidae</taxon>
        <taxon>Blepharisma</taxon>
    </lineage>
</organism>
<dbReference type="AlphaFoldDB" id="A0AAU9ID39"/>
<keyword evidence="3" id="KW-1185">Reference proteome</keyword>
<keyword evidence="1" id="KW-1133">Transmembrane helix</keyword>
<keyword evidence="1" id="KW-0812">Transmembrane</keyword>
<gene>
    <name evidence="2" type="ORF">BSTOLATCC_MIC7681</name>
</gene>
<protein>
    <submittedName>
        <fullName evidence="2">Uncharacterized protein</fullName>
    </submittedName>
</protein>
<reference evidence="2" key="1">
    <citation type="submission" date="2021-09" db="EMBL/GenBank/DDBJ databases">
        <authorList>
            <consortium name="AG Swart"/>
            <person name="Singh M."/>
            <person name="Singh A."/>
            <person name="Seah K."/>
            <person name="Emmerich C."/>
        </authorList>
    </citation>
    <scope>NUCLEOTIDE SEQUENCE</scope>
    <source>
        <strain evidence="2">ATCC30299</strain>
    </source>
</reference>
<dbReference type="EMBL" id="CAJZBQ010000009">
    <property type="protein sequence ID" value="CAG9312889.1"/>
    <property type="molecule type" value="Genomic_DNA"/>
</dbReference>
<evidence type="ECO:0000313" key="2">
    <source>
        <dbReference type="EMBL" id="CAG9312889.1"/>
    </source>
</evidence>
<sequence length="90" mass="10106">MVVSAYFMQIMTSSTMILSGKTEWLAANSVINSFGLILLIALIVVFYTLTGKGRKPIYDEEVEEKTVIKIDPKLYQHPIDVLILNLDNSV</sequence>
<evidence type="ECO:0000256" key="1">
    <source>
        <dbReference type="SAM" id="Phobius"/>
    </source>
</evidence>
<evidence type="ECO:0000313" key="3">
    <source>
        <dbReference type="Proteomes" id="UP001162131"/>
    </source>
</evidence>
<comment type="caution">
    <text evidence="2">The sequence shown here is derived from an EMBL/GenBank/DDBJ whole genome shotgun (WGS) entry which is preliminary data.</text>
</comment>
<feature type="transmembrane region" description="Helical" evidence="1">
    <location>
        <begin position="24"/>
        <end position="49"/>
    </location>
</feature>
<proteinExistence type="predicted"/>